<reference evidence="2" key="1">
    <citation type="submission" date="2023-03" db="EMBL/GenBank/DDBJ databases">
        <title>Massive genome expansion in bonnet fungi (Mycena s.s.) driven by repeated elements and novel gene families across ecological guilds.</title>
        <authorList>
            <consortium name="Lawrence Berkeley National Laboratory"/>
            <person name="Harder C.B."/>
            <person name="Miyauchi S."/>
            <person name="Viragh M."/>
            <person name="Kuo A."/>
            <person name="Thoen E."/>
            <person name="Andreopoulos B."/>
            <person name="Lu D."/>
            <person name="Skrede I."/>
            <person name="Drula E."/>
            <person name="Henrissat B."/>
            <person name="Morin E."/>
            <person name="Kohler A."/>
            <person name="Barry K."/>
            <person name="LaButti K."/>
            <person name="Morin E."/>
            <person name="Salamov A."/>
            <person name="Lipzen A."/>
            <person name="Mereny Z."/>
            <person name="Hegedus B."/>
            <person name="Baldrian P."/>
            <person name="Stursova M."/>
            <person name="Weitz H."/>
            <person name="Taylor A."/>
            <person name="Grigoriev I.V."/>
            <person name="Nagy L.G."/>
            <person name="Martin F."/>
            <person name="Kauserud H."/>
        </authorList>
    </citation>
    <scope>NUCLEOTIDE SEQUENCE</scope>
    <source>
        <strain evidence="2">CBHHK067</strain>
    </source>
</reference>
<feature type="compositionally biased region" description="Polar residues" evidence="1">
    <location>
        <begin position="142"/>
        <end position="162"/>
    </location>
</feature>
<evidence type="ECO:0000313" key="2">
    <source>
        <dbReference type="EMBL" id="KAJ7640608.1"/>
    </source>
</evidence>
<evidence type="ECO:0000313" key="3">
    <source>
        <dbReference type="Proteomes" id="UP001221757"/>
    </source>
</evidence>
<proteinExistence type="predicted"/>
<comment type="caution">
    <text evidence="2">The sequence shown here is derived from an EMBL/GenBank/DDBJ whole genome shotgun (WGS) entry which is preliminary data.</text>
</comment>
<feature type="region of interest" description="Disordered" evidence="1">
    <location>
        <begin position="135"/>
        <end position="162"/>
    </location>
</feature>
<protein>
    <submittedName>
        <fullName evidence="2">Uncharacterized protein</fullName>
    </submittedName>
</protein>
<keyword evidence="3" id="KW-1185">Reference proteome</keyword>
<dbReference type="Proteomes" id="UP001221757">
    <property type="component" value="Unassembled WGS sequence"/>
</dbReference>
<organism evidence="2 3">
    <name type="scientific">Mycena rosella</name>
    <name type="common">Pink bonnet</name>
    <name type="synonym">Agaricus rosellus</name>
    <dbReference type="NCBI Taxonomy" id="1033263"/>
    <lineage>
        <taxon>Eukaryota</taxon>
        <taxon>Fungi</taxon>
        <taxon>Dikarya</taxon>
        <taxon>Basidiomycota</taxon>
        <taxon>Agaricomycotina</taxon>
        <taxon>Agaricomycetes</taxon>
        <taxon>Agaricomycetidae</taxon>
        <taxon>Agaricales</taxon>
        <taxon>Marasmiineae</taxon>
        <taxon>Mycenaceae</taxon>
        <taxon>Mycena</taxon>
    </lineage>
</organism>
<sequence length="162" mass="17409">MAVFCTVLLGSESMVIHAIAHVSSEEEGMGHFNRRNVGHVAGVGGDDEILRADSSESADLTVAGPEGLVGIPVAQKIQWLDPDVKSRISNPDVKSGNPNVKLGVEGAIMRILLDEVEREEEQLGQEMDLSTLSLLHPPRSSPIFNVQNPRAPTTNQPKTGRP</sequence>
<dbReference type="AlphaFoldDB" id="A0AAD7C6R9"/>
<accession>A0AAD7C6R9</accession>
<evidence type="ECO:0000256" key="1">
    <source>
        <dbReference type="SAM" id="MobiDB-lite"/>
    </source>
</evidence>
<name>A0AAD7C6R9_MYCRO</name>
<gene>
    <name evidence="2" type="ORF">B0H17DRAFT_1148942</name>
</gene>
<dbReference type="EMBL" id="JARKIE010000425">
    <property type="protein sequence ID" value="KAJ7640608.1"/>
    <property type="molecule type" value="Genomic_DNA"/>
</dbReference>